<comment type="caution">
    <text evidence="4">The sequence shown here is derived from an EMBL/GenBank/DDBJ whole genome shotgun (WGS) entry which is preliminary data.</text>
</comment>
<evidence type="ECO:0000256" key="3">
    <source>
        <dbReference type="SAM" id="MobiDB-lite"/>
    </source>
</evidence>
<dbReference type="AlphaFoldDB" id="A0AAV2QPT6"/>
<keyword evidence="1" id="KW-0433">Leucine-rich repeat</keyword>
<dbReference type="PANTHER" id="PTHR48051:SF39">
    <property type="entry name" value="P53-INDUCED DEATH DOMAIN PROTEIN 1"/>
    <property type="match status" value="1"/>
</dbReference>
<dbReference type="SUPFAM" id="SSF52058">
    <property type="entry name" value="L domain-like"/>
    <property type="match status" value="1"/>
</dbReference>
<dbReference type="InterPro" id="IPR050216">
    <property type="entry name" value="LRR_domain-containing"/>
</dbReference>
<name>A0AAV2QPT6_MEGNR</name>
<dbReference type="InterPro" id="IPR001611">
    <property type="entry name" value="Leu-rich_rpt"/>
</dbReference>
<evidence type="ECO:0000313" key="4">
    <source>
        <dbReference type="EMBL" id="CAL4093297.1"/>
    </source>
</evidence>
<accession>A0AAV2QPT6</accession>
<dbReference type="GO" id="GO:0005737">
    <property type="term" value="C:cytoplasm"/>
    <property type="evidence" value="ECO:0007669"/>
    <property type="project" value="TreeGrafter"/>
</dbReference>
<dbReference type="PROSITE" id="PS51450">
    <property type="entry name" value="LRR"/>
    <property type="match status" value="1"/>
</dbReference>
<evidence type="ECO:0008006" key="6">
    <source>
        <dbReference type="Google" id="ProtNLM"/>
    </source>
</evidence>
<proteinExistence type="predicted"/>
<keyword evidence="5" id="KW-1185">Reference proteome</keyword>
<evidence type="ECO:0000256" key="2">
    <source>
        <dbReference type="ARBA" id="ARBA00022737"/>
    </source>
</evidence>
<evidence type="ECO:0000256" key="1">
    <source>
        <dbReference type="ARBA" id="ARBA00022614"/>
    </source>
</evidence>
<gene>
    <name evidence="4" type="ORF">MNOR_LOCUS14798</name>
</gene>
<reference evidence="4 5" key="1">
    <citation type="submission" date="2024-05" db="EMBL/GenBank/DDBJ databases">
        <authorList>
            <person name="Wallberg A."/>
        </authorList>
    </citation>
    <scope>NUCLEOTIDE SEQUENCE [LARGE SCALE GENOMIC DNA]</scope>
</reference>
<feature type="region of interest" description="Disordered" evidence="3">
    <location>
        <begin position="180"/>
        <end position="200"/>
    </location>
</feature>
<dbReference type="Proteomes" id="UP001497623">
    <property type="component" value="Unassembled WGS sequence"/>
</dbReference>
<dbReference type="Gene3D" id="3.80.10.10">
    <property type="entry name" value="Ribonuclease Inhibitor"/>
    <property type="match status" value="1"/>
</dbReference>
<dbReference type="EMBL" id="CAXKWB010009038">
    <property type="protein sequence ID" value="CAL4093297.1"/>
    <property type="molecule type" value="Genomic_DNA"/>
</dbReference>
<dbReference type="InterPro" id="IPR032675">
    <property type="entry name" value="LRR_dom_sf"/>
</dbReference>
<evidence type="ECO:0000313" key="5">
    <source>
        <dbReference type="Proteomes" id="UP001497623"/>
    </source>
</evidence>
<keyword evidence="2" id="KW-0677">Repeat</keyword>
<dbReference type="Pfam" id="PF13855">
    <property type="entry name" value="LRR_8"/>
    <property type="match status" value="1"/>
</dbReference>
<organism evidence="4 5">
    <name type="scientific">Meganyctiphanes norvegica</name>
    <name type="common">Northern krill</name>
    <name type="synonym">Thysanopoda norvegica</name>
    <dbReference type="NCBI Taxonomy" id="48144"/>
    <lineage>
        <taxon>Eukaryota</taxon>
        <taxon>Metazoa</taxon>
        <taxon>Ecdysozoa</taxon>
        <taxon>Arthropoda</taxon>
        <taxon>Crustacea</taxon>
        <taxon>Multicrustacea</taxon>
        <taxon>Malacostraca</taxon>
        <taxon>Eumalacostraca</taxon>
        <taxon>Eucarida</taxon>
        <taxon>Euphausiacea</taxon>
        <taxon>Euphausiidae</taxon>
        <taxon>Meganyctiphanes</taxon>
    </lineage>
</organism>
<dbReference type="PANTHER" id="PTHR48051">
    <property type="match status" value="1"/>
</dbReference>
<sequence length="209" mass="23700">FNSRLQVLNLGGNQLETVPEELGELQQLGSLTLCDNRLKRLPRAISSLSRLRSLLLHKNNLCCLPLEIVKLRGLMELSLRDNPLVTRFLDTLSCRKVMYNSPSLLELAARVIKMKRIPHQPYELPKTLCTYLSSGHKCVNAKCKGMYFTSCVEAIKFVDFCGVYRLPLMHYLCSSRCSSSTPAYTRTVSESESEEEDPVEARMKRVLLG</sequence>
<feature type="non-terminal residue" evidence="4">
    <location>
        <position position="1"/>
    </location>
</feature>
<protein>
    <recommendedName>
        <fullName evidence="6">Leucine-rich repeat-containing protein 58</fullName>
    </recommendedName>
</protein>